<proteinExistence type="inferred from homology"/>
<dbReference type="OrthoDB" id="9764725at2"/>
<protein>
    <submittedName>
        <fullName evidence="12">Nitrogenase cofactor biosynthesis protein NifB</fullName>
    </submittedName>
</protein>
<evidence type="ECO:0000256" key="9">
    <source>
        <dbReference type="ARBA" id="ARBA00023231"/>
    </source>
</evidence>
<dbReference type="InterPro" id="IPR000385">
    <property type="entry name" value="MoaA_NifB_PqqE_Fe-S-bd_CS"/>
</dbReference>
<dbReference type="InterPro" id="IPR007197">
    <property type="entry name" value="rSAM"/>
</dbReference>
<feature type="domain" description="Radical SAM core" evidence="11">
    <location>
        <begin position="44"/>
        <end position="293"/>
    </location>
</feature>
<dbReference type="CDD" id="cd01335">
    <property type="entry name" value="Radical_SAM"/>
    <property type="match status" value="1"/>
</dbReference>
<dbReference type="RefSeq" id="WP_071308029.1">
    <property type="nucleotide sequence ID" value="NZ_MLQR01000001.1"/>
</dbReference>
<dbReference type="InterPro" id="IPR003731">
    <property type="entry name" value="Di-Nase_FeMo-co_biosynth"/>
</dbReference>
<dbReference type="PROSITE" id="PS01305">
    <property type="entry name" value="MOAA_NIFB_PQQE"/>
    <property type="match status" value="1"/>
</dbReference>
<dbReference type="GO" id="GO:0046872">
    <property type="term" value="F:metal ion binding"/>
    <property type="evidence" value="ECO:0007669"/>
    <property type="project" value="UniProtKB-KW"/>
</dbReference>
<evidence type="ECO:0000256" key="3">
    <source>
        <dbReference type="ARBA" id="ARBA00006804"/>
    </source>
</evidence>
<reference evidence="12 13" key="1">
    <citation type="submission" date="2016-10" db="EMBL/GenBank/DDBJ databases">
        <title>Draft genome sequences of four alkaliphilic bacteria belonging to the Anaerobacillus genus.</title>
        <authorList>
            <person name="Bassil N.M."/>
            <person name="Lloyd J.R."/>
        </authorList>
    </citation>
    <scope>NUCLEOTIDE SEQUENCE [LARGE SCALE GENOMIC DNA]</scope>
    <source>
        <strain evidence="12 13">DSM 18345</strain>
    </source>
</reference>
<keyword evidence="8" id="KW-0411">Iron-sulfur</keyword>
<dbReference type="AlphaFoldDB" id="A0A1S2LYL1"/>
<accession>A0A1S2LYL1</accession>
<dbReference type="PANTHER" id="PTHR43787">
    <property type="entry name" value="FEMO COFACTOR BIOSYNTHESIS PROTEIN NIFB-RELATED"/>
    <property type="match status" value="1"/>
</dbReference>
<dbReference type="SUPFAM" id="SSF102114">
    <property type="entry name" value="Radical SAM enzymes"/>
    <property type="match status" value="1"/>
</dbReference>
<evidence type="ECO:0000256" key="6">
    <source>
        <dbReference type="ARBA" id="ARBA00022723"/>
    </source>
</evidence>
<dbReference type="Gene3D" id="3.30.420.130">
    <property type="entry name" value="Dinitrogenase iron-molybdenum cofactor biosynthesis domain"/>
    <property type="match status" value="1"/>
</dbReference>
<keyword evidence="7" id="KW-0408">Iron</keyword>
<comment type="pathway">
    <text evidence="2">Cofactor biosynthesis; Fe-Mo cofactor biosynthesis.</text>
</comment>
<dbReference type="NCBIfam" id="TIGR01290">
    <property type="entry name" value="nifB"/>
    <property type="match status" value="1"/>
</dbReference>
<dbReference type="SUPFAM" id="SSF53146">
    <property type="entry name" value="Nitrogenase accessory factor-like"/>
    <property type="match status" value="1"/>
</dbReference>
<comment type="similarity">
    <text evidence="3">Belongs to the radical SAM superfamily. NifB family.</text>
</comment>
<evidence type="ECO:0000313" key="12">
    <source>
        <dbReference type="EMBL" id="OIJ17303.1"/>
    </source>
</evidence>
<dbReference type="PANTHER" id="PTHR43787:SF13">
    <property type="entry name" value="FEMO COFACTOR BIOSYNTHESIS PROTEIN NIFB"/>
    <property type="match status" value="1"/>
</dbReference>
<evidence type="ECO:0000256" key="4">
    <source>
        <dbReference type="ARBA" id="ARBA00022485"/>
    </source>
</evidence>
<evidence type="ECO:0000256" key="1">
    <source>
        <dbReference type="ARBA" id="ARBA00001966"/>
    </source>
</evidence>
<keyword evidence="9" id="KW-0535">Nitrogen fixation</keyword>
<dbReference type="InterPro" id="IPR036105">
    <property type="entry name" value="DiNase_FeMo-co_biosyn_sf"/>
</dbReference>
<dbReference type="InterPro" id="IPR005980">
    <property type="entry name" value="Nase_CF_NifB"/>
</dbReference>
<keyword evidence="5" id="KW-0949">S-adenosyl-L-methionine</keyword>
<dbReference type="SFLD" id="SFLDS00029">
    <property type="entry name" value="Radical_SAM"/>
    <property type="match status" value="1"/>
</dbReference>
<evidence type="ECO:0000313" key="13">
    <source>
        <dbReference type="Proteomes" id="UP000179524"/>
    </source>
</evidence>
<dbReference type="PROSITE" id="PS51918">
    <property type="entry name" value="RADICAL_SAM"/>
    <property type="match status" value="1"/>
</dbReference>
<dbReference type="UniPathway" id="UPA00782"/>
<name>A0A1S2LYL1_9BACI</name>
<dbReference type="SFLD" id="SFLDF00281">
    <property type="entry name" value="FeMo_cofactor_biosynthesis_pro"/>
    <property type="match status" value="1"/>
</dbReference>
<keyword evidence="4" id="KW-0004">4Fe-4S</keyword>
<comment type="cofactor">
    <cofactor evidence="1">
        <name>[4Fe-4S] cluster</name>
        <dbReference type="ChEBI" id="CHEBI:49883"/>
    </cofactor>
</comment>
<dbReference type="Proteomes" id="UP000179524">
    <property type="component" value="Unassembled WGS sequence"/>
</dbReference>
<keyword evidence="10" id="KW-0456">Lyase</keyword>
<sequence>MKLTQKEGCSSKKTQSGCVSVSTNTRFDLDEKISNHPCYSEDAHHYFARMHVAVAPACNIQCNYCNRMYDCANESRPGVVSEVLKPEEAVKKSLVVAGEIPQLSVIGIAGPGDPLANPEKTLATFKGIREQASDLRLCLSTNGLKLMDYIDEIQALDIEHVTITINAIDPEVGKEIYSWIYYNGKRYKGLEAAEILIRQQLAGLEALTERGILCKVNSVLIPGVNDLHLKEVSKVVKEKGAFLHNIMPIIVAEDTEFARRGIREPLAEELNELRSSCSGDMKMMKHCRQCRADAVGLLGEDRSEEFTKEHLETMTSRYDPIKRSEHQEELLQKIFNNRASRKRREAKGASYAGQTKNQIIRFAVASRGDGKVNLFLGQAKEFMIYEVENQQVRFVGIRKLLSYCKGKSSCSQDGADTMPEVVNTIKDCQMLVCAGIGEGANKFLNDQGIIPIVQEGDIEEVLLQSSVFYQYFYHGSTYATASVN</sequence>
<evidence type="ECO:0000256" key="2">
    <source>
        <dbReference type="ARBA" id="ARBA00005155"/>
    </source>
</evidence>
<dbReference type="Gene3D" id="3.20.20.70">
    <property type="entry name" value="Aldolase class I"/>
    <property type="match status" value="1"/>
</dbReference>
<keyword evidence="13" id="KW-1185">Reference proteome</keyword>
<dbReference type="GO" id="GO:0051539">
    <property type="term" value="F:4 iron, 4 sulfur cluster binding"/>
    <property type="evidence" value="ECO:0007669"/>
    <property type="project" value="UniProtKB-KW"/>
</dbReference>
<comment type="caution">
    <text evidence="12">The sequence shown here is derived from an EMBL/GenBank/DDBJ whole genome shotgun (WGS) entry which is preliminary data.</text>
</comment>
<evidence type="ECO:0000259" key="11">
    <source>
        <dbReference type="PROSITE" id="PS51918"/>
    </source>
</evidence>
<evidence type="ECO:0000256" key="8">
    <source>
        <dbReference type="ARBA" id="ARBA00023014"/>
    </source>
</evidence>
<dbReference type="EMBL" id="MLQR01000001">
    <property type="protein sequence ID" value="OIJ17303.1"/>
    <property type="molecule type" value="Genomic_DNA"/>
</dbReference>
<gene>
    <name evidence="12" type="ORF">BKP37_02010</name>
</gene>
<dbReference type="InterPro" id="IPR013785">
    <property type="entry name" value="Aldolase_TIM"/>
</dbReference>
<organism evidence="12 13">
    <name type="scientific">Anaerobacillus alkalilacustris</name>
    <dbReference type="NCBI Taxonomy" id="393763"/>
    <lineage>
        <taxon>Bacteria</taxon>
        <taxon>Bacillati</taxon>
        <taxon>Bacillota</taxon>
        <taxon>Bacilli</taxon>
        <taxon>Bacillales</taxon>
        <taxon>Bacillaceae</taxon>
        <taxon>Anaerobacillus</taxon>
    </lineage>
</organism>
<evidence type="ECO:0000256" key="7">
    <source>
        <dbReference type="ARBA" id="ARBA00023004"/>
    </source>
</evidence>
<dbReference type="InterPro" id="IPR058240">
    <property type="entry name" value="rSAM_sf"/>
</dbReference>
<keyword evidence="6" id="KW-0479">Metal-binding</keyword>
<dbReference type="SFLD" id="SFLDG01068">
    <property type="entry name" value="FeMo_cofactor_biosynthesis_pro"/>
    <property type="match status" value="1"/>
</dbReference>
<dbReference type="Pfam" id="PF04055">
    <property type="entry name" value="Radical_SAM"/>
    <property type="match status" value="1"/>
</dbReference>
<evidence type="ECO:0000256" key="10">
    <source>
        <dbReference type="ARBA" id="ARBA00023239"/>
    </source>
</evidence>
<dbReference type="Pfam" id="PF02579">
    <property type="entry name" value="Nitro_FeMo-Co"/>
    <property type="match status" value="1"/>
</dbReference>
<evidence type="ECO:0000256" key="5">
    <source>
        <dbReference type="ARBA" id="ARBA00022691"/>
    </source>
</evidence>
<dbReference type="GO" id="GO:0016829">
    <property type="term" value="F:lyase activity"/>
    <property type="evidence" value="ECO:0007669"/>
    <property type="project" value="UniProtKB-KW"/>
</dbReference>